<accession>Q58MY5</accession>
<keyword evidence="3" id="KW-1185">Reference proteome</keyword>
<organism evidence="1 3">
    <name type="scientific">Prochlorococcus phage P-SSM2</name>
    <dbReference type="NCBI Taxonomy" id="268746"/>
    <lineage>
        <taxon>Viruses</taxon>
        <taxon>Duplodnaviria</taxon>
        <taxon>Heunggongvirae</taxon>
        <taxon>Uroviricota</taxon>
        <taxon>Caudoviricetes</taxon>
        <taxon>Pantevenvirales</taxon>
        <taxon>Kyanoviridae</taxon>
        <taxon>Salacisavirus</taxon>
        <taxon>Salacisavirus pssm2</taxon>
    </lineage>
</organism>
<dbReference type="SUPFAM" id="SSF69255">
    <property type="entry name" value="gp5 N-terminal domain-like"/>
    <property type="match status" value="1"/>
</dbReference>
<sequence length="752" mass="79711">MIEESILKSNFVGRDGFKWWIGQIGPEDCQGDQINQTGDAWGNRIKVRIMGYHPQDPIELPDKDLPWAQILLPATAGSGGAGVYRSTRLTPGDSVFGFFLDGDDAQLPVILGIFGRPSSPTPLGPYTRPFVPYTGYTKENPPSAYFLNKEIGAQEGAKSTPLPIDLPKDIADKVNTAKLSQLVGKLGEELGEIEFDKEKIKSSFTALGSIIDTPTVSSMIPTMKLASRQMKTEMKNMQKDLKILTDSIDKDAIKAQFADVLGGIDTDAFKAKSKELQGIVKLKIKERTANAKEQIKSLGGGMAKDMMGKLQTEVAKNANKGIKKTYNKVFGAVFAATKSRGKAKQAGIAAQAAFIKPLKSFHEGIPCVMQNVLGGLGDAIDGIIDQLVDNVTNFTDCIMDQAIGGMMNSVIGGLTKGIMPSLGGISKILGGFSPGDFLRGKAENLQAIASMFDCLPQSKLDSEEVQQYIIGGGAAQSFDSLVDNILSVANTADSLTDGLLDAVQGLNIGGISGSLGVFDFMNPSVSVPGFKSPLGKCYSGPPLGCAGVKLNIFGGGGVGASARAIFGDVIGSGVEAVGSIIGVDLKSGGSGYNAAPFIEIVDTCNKGYGAVARTVIDPDPESPTYQQVVDVIILTPGENYPVKNEDGEKNEPVIVDHVTVITPGEDYDKDDKVIDSDGNEYTTFIDDFGRIVNVVAPDSTIINVKEVTEFPELTVVSKDGLPSTGFGAILRAQLKPRPPYQGEVKQVIDCIG</sequence>
<dbReference type="OrthoDB" id="19786at10239"/>
<reference evidence="1 3" key="3">
    <citation type="journal article" date="2010" name="Environ. Microbiol.">
        <title>Genomic analysis of oceanic cyanobacterial myoviruses compared with T4-like myoviruses from diverse hosts and environments.</title>
        <authorList>
            <person name="Sullivan M.B."/>
            <person name="Huang K.H."/>
            <person name="Ignacio-Espinoza J.C."/>
            <person name="Berlin A.M."/>
            <person name="Kelly L."/>
            <person name="Weigele P.R."/>
            <person name="DeFrancesco A.S."/>
            <person name="Kern S.E."/>
            <person name="Thompson L.R."/>
            <person name="Young S."/>
            <person name="Yandava C."/>
            <person name="Fu R."/>
            <person name="Krastins B."/>
            <person name="Chase M."/>
            <person name="Sarracino D."/>
            <person name="Osburne M.S."/>
            <person name="Henn M.R."/>
            <person name="Chisholm S.W."/>
        </authorList>
    </citation>
    <scope>NUCLEOTIDE SEQUENCE [LARGE SCALE GENOMIC DNA]</scope>
</reference>
<dbReference type="EMBL" id="GU071092">
    <property type="protein sequence ID" value="ACY75895.1"/>
    <property type="molecule type" value="Genomic_DNA"/>
</dbReference>
<dbReference type="Proteomes" id="UP000000991">
    <property type="component" value="Segment"/>
</dbReference>
<dbReference type="RefSeq" id="YP_214251.1">
    <property type="nucleotide sequence ID" value="NC_006883.2"/>
</dbReference>
<organismHost>
    <name type="scientific">Prochlorococcus</name>
    <dbReference type="NCBI Taxonomy" id="1218"/>
</organismHost>
<evidence type="ECO:0000313" key="1">
    <source>
        <dbReference type="EMBL" id="AAX44397.1"/>
    </source>
</evidence>
<evidence type="ECO:0000313" key="3">
    <source>
        <dbReference type="Proteomes" id="UP000000991"/>
    </source>
</evidence>
<proteinExistence type="predicted"/>
<protein>
    <submittedName>
        <fullName evidence="2">Predicted protein</fullName>
    </submittedName>
    <submittedName>
        <fullName evidence="1">T4-like baseplate hub and tail lysozyme</fullName>
    </submittedName>
</protein>
<name>Q58MY5_BPPRM</name>
<gene>
    <name evidence="2" type="ORF">PCMG_00019</name>
    <name evidence="1" type="ORF">PSSM2_019</name>
</gene>
<dbReference type="GeneID" id="3294482"/>
<reference evidence="1 3" key="1">
    <citation type="journal article" date="2005" name="PLoS Biol.">
        <title>Three Prochlorococcus cyanophage genomes: signature features and ecological interpretations.</title>
        <authorList>
            <person name="Sullivan M.B."/>
            <person name="Coleman M.L."/>
            <person name="Weigele P."/>
            <person name="Rohwer F."/>
            <person name="Chisholm S.W."/>
        </authorList>
    </citation>
    <scope>NUCLEOTIDE SEQUENCE</scope>
</reference>
<dbReference type="Gene3D" id="2.40.50.260">
    <property type="entry name" value="Nucleic acid-binding protein domain"/>
    <property type="match status" value="1"/>
</dbReference>
<dbReference type="KEGG" id="vg:3294482"/>
<dbReference type="EMBL" id="AY939844">
    <property type="protein sequence ID" value="AAX44397.1"/>
    <property type="molecule type" value="Genomic_DNA"/>
</dbReference>
<reference evidence="2 4" key="2">
    <citation type="submission" date="2009-10" db="EMBL/GenBank/DDBJ databases">
        <title>The Genome Sequence of Prochlorococcus phage P-SSM2.</title>
        <authorList>
            <consortium name="The Broad Institute Genome Sequencing Platform"/>
            <person name="Henn M.R."/>
            <person name="Sullivan M.S."/>
            <person name="Osburne M.S."/>
            <person name="Levin J."/>
            <person name="Malboeuf C."/>
            <person name="Casali M."/>
            <person name="Russ C."/>
            <person name="Lennon N."/>
            <person name="Chapman S.B."/>
            <person name="Erlich R."/>
            <person name="Young S.K."/>
            <person name="Koehrsen M."/>
            <person name="Yandava C."/>
            <person name="Zeng Q."/>
            <person name="Alvarado L."/>
            <person name="Anderson S."/>
            <person name="Berlin A."/>
            <person name="Borenstein D."/>
            <person name="Chen Z."/>
            <person name="Engels R."/>
            <person name="Freedman E."/>
            <person name="Gellesch M."/>
            <person name="Goldberg J."/>
            <person name="Green L."/>
            <person name="Griggs A."/>
            <person name="Gujja S."/>
            <person name="Heilman E.R."/>
            <person name="Heiman D."/>
            <person name="Hepburn T."/>
            <person name="Howarth C."/>
            <person name="Jen D."/>
            <person name="Larson L."/>
            <person name="Lewis B."/>
            <person name="Mehta T."/>
            <person name="Park D."/>
            <person name="Pearson M."/>
            <person name="Richards J."/>
            <person name="Rizzolo K."/>
            <person name="Roberts A."/>
            <person name="Ryan E."/>
            <person name="Saif S."/>
            <person name="Shea T."/>
            <person name="Shenoy N."/>
            <person name="Sisk P."/>
            <person name="Stolte C."/>
            <person name="Sykes S."/>
            <person name="Walk T."/>
            <person name="White J."/>
            <person name="Yu Q."/>
            <person name="Coleman M.L."/>
            <person name="Huang K.H."/>
            <person name="Weigele P.R."/>
            <person name="DeFrancesco A.S."/>
            <person name="Kern S.E."/>
            <person name="Thompson L.R."/>
            <person name="Fu R."/>
            <person name="Hombeck B."/>
            <person name="Chisholm S.W."/>
            <person name="Haas B."/>
            <person name="Nusbaum C."/>
            <person name="Birren B."/>
        </authorList>
    </citation>
    <scope>NUCLEOTIDE SEQUENCE [LARGE SCALE GENOMIC DNA]</scope>
    <source>
        <strain evidence="2">P-SSM2</strain>
    </source>
</reference>
<dbReference type="Proteomes" id="UP000013923">
    <property type="component" value="Genome"/>
</dbReference>
<evidence type="ECO:0000313" key="2">
    <source>
        <dbReference type="EMBL" id="ACY75895.1"/>
    </source>
</evidence>
<evidence type="ECO:0000313" key="4">
    <source>
        <dbReference type="Proteomes" id="UP000013923"/>
    </source>
</evidence>